<evidence type="ECO:0000313" key="2">
    <source>
        <dbReference type="Proteomes" id="UP001068379"/>
    </source>
</evidence>
<dbReference type="EMBL" id="JAPWHE010000010">
    <property type="protein sequence ID" value="MCZ4330770.1"/>
    <property type="molecule type" value="Genomic_DNA"/>
</dbReference>
<organism evidence="1 2">
    <name type="scientific">Castellaniella denitrificans</name>
    <dbReference type="NCBI Taxonomy" id="56119"/>
    <lineage>
        <taxon>Bacteria</taxon>
        <taxon>Pseudomonadati</taxon>
        <taxon>Pseudomonadota</taxon>
        <taxon>Betaproteobacteria</taxon>
        <taxon>Burkholderiales</taxon>
        <taxon>Alcaligenaceae</taxon>
        <taxon>Castellaniella</taxon>
    </lineage>
</organism>
<keyword evidence="2" id="KW-1185">Reference proteome</keyword>
<comment type="caution">
    <text evidence="1">The sequence shown here is derived from an EMBL/GenBank/DDBJ whole genome shotgun (WGS) entry which is preliminary data.</text>
</comment>
<proteinExistence type="predicted"/>
<dbReference type="Proteomes" id="UP001068379">
    <property type="component" value="Unassembled WGS sequence"/>
</dbReference>
<gene>
    <name evidence="1" type="ORF">O4H32_12520</name>
</gene>
<protein>
    <submittedName>
        <fullName evidence="1">Uncharacterized protein</fullName>
    </submittedName>
</protein>
<evidence type="ECO:0000313" key="1">
    <source>
        <dbReference type="EMBL" id="MCZ4330770.1"/>
    </source>
</evidence>
<sequence length="96" mass="10905">MARQTWVQDPVTLKLIPKDEYQPRQSAGPFVMGDIQPYKSMITGEMIQGRAQHRAHLREHGCIEVGNEKLTPHKTINPSRDDYRRSVAAVMASKGF</sequence>
<accession>A0ABT4M718</accession>
<dbReference type="RefSeq" id="WP_269359654.1">
    <property type="nucleotide sequence ID" value="NZ_JAPWHE010000010.1"/>
</dbReference>
<reference evidence="1" key="1">
    <citation type="submission" date="2022-12" db="EMBL/GenBank/DDBJ databases">
        <title>Bacterial isolates from different developmental stages of Nematostella vectensis.</title>
        <authorList>
            <person name="Fraune S."/>
        </authorList>
    </citation>
    <scope>NUCLEOTIDE SEQUENCE</scope>
    <source>
        <strain evidence="1">G21619-S1</strain>
    </source>
</reference>
<name>A0ABT4M718_9BURK</name>